<feature type="transmembrane region" description="Helical" evidence="1">
    <location>
        <begin position="6"/>
        <end position="24"/>
    </location>
</feature>
<sequence length="276" mass="30003">MQKNQTIGIALIILLIGVGYFFTIGKIQYSNKSQNVVATSSSAATTTMDIDGSTVSVSGTGEYTVKEIPITNNALKAPDFNAPLVFSSSTNFTEEQKSALRAKAAGLRAQLAKDPLNYTAWLALGSTHKTAGDYAQAEKIWRYVSSQWPTDATVLGNLGDLYMNFIKDYPKADASYLGAIRNNPRQTNAYRSLFSLYSGVYTTHAYAAEDILKKGIKNNPEALDLYVLLARHYRDLGRTAEAKAEYDMAIVIAKGQTNAGAADILADITDEQADIK</sequence>
<dbReference type="Pfam" id="PF13181">
    <property type="entry name" value="TPR_8"/>
    <property type="match status" value="1"/>
</dbReference>
<evidence type="ECO:0000313" key="3">
    <source>
        <dbReference type="Proteomes" id="UP000033965"/>
    </source>
</evidence>
<dbReference type="EMBL" id="LCPZ01000002">
    <property type="protein sequence ID" value="KKW09413.1"/>
    <property type="molecule type" value="Genomic_DNA"/>
</dbReference>
<dbReference type="InterPro" id="IPR011990">
    <property type="entry name" value="TPR-like_helical_dom_sf"/>
</dbReference>
<gene>
    <name evidence="2" type="ORF">UY44_C0002G0053</name>
</gene>
<name>A0A0G1VSB8_9BACT</name>
<keyword evidence="1" id="KW-0812">Transmembrane</keyword>
<comment type="caution">
    <text evidence="2">The sequence shown here is derived from an EMBL/GenBank/DDBJ whole genome shotgun (WGS) entry which is preliminary data.</text>
</comment>
<keyword evidence="1" id="KW-0472">Membrane</keyword>
<evidence type="ECO:0000256" key="1">
    <source>
        <dbReference type="SAM" id="Phobius"/>
    </source>
</evidence>
<dbReference type="SUPFAM" id="SSF48452">
    <property type="entry name" value="TPR-like"/>
    <property type="match status" value="1"/>
</dbReference>
<reference evidence="2 3" key="1">
    <citation type="journal article" date="2015" name="Nature">
        <title>rRNA introns, odd ribosomes, and small enigmatic genomes across a large radiation of phyla.</title>
        <authorList>
            <person name="Brown C.T."/>
            <person name="Hug L.A."/>
            <person name="Thomas B.C."/>
            <person name="Sharon I."/>
            <person name="Castelle C.J."/>
            <person name="Singh A."/>
            <person name="Wilkins M.J."/>
            <person name="Williams K.H."/>
            <person name="Banfield J.F."/>
        </authorList>
    </citation>
    <scope>NUCLEOTIDE SEQUENCE [LARGE SCALE GENOMIC DNA]</scope>
</reference>
<dbReference type="Gene3D" id="1.25.40.10">
    <property type="entry name" value="Tetratricopeptide repeat domain"/>
    <property type="match status" value="2"/>
</dbReference>
<dbReference type="AlphaFoldDB" id="A0A0G1VSB8"/>
<accession>A0A0G1VSB8</accession>
<dbReference type="PATRIC" id="fig|1618669.3.peg.141"/>
<dbReference type="InterPro" id="IPR019734">
    <property type="entry name" value="TPR_rpt"/>
</dbReference>
<evidence type="ECO:0000313" key="2">
    <source>
        <dbReference type="EMBL" id="KKW09413.1"/>
    </source>
</evidence>
<organism evidence="2 3">
    <name type="scientific">Candidatus Kaiserbacteria bacterium GW2011_GWA2_49_19</name>
    <dbReference type="NCBI Taxonomy" id="1618669"/>
    <lineage>
        <taxon>Bacteria</taxon>
        <taxon>Candidatus Kaiseribacteriota</taxon>
    </lineage>
</organism>
<dbReference type="Proteomes" id="UP000033965">
    <property type="component" value="Unassembled WGS sequence"/>
</dbReference>
<keyword evidence="1" id="KW-1133">Transmembrane helix</keyword>
<protein>
    <submittedName>
        <fullName evidence="2">Uncharacterized protein</fullName>
    </submittedName>
</protein>
<proteinExistence type="predicted"/>